<organism evidence="1 2">
    <name type="scientific">Diploscapter pachys</name>
    <dbReference type="NCBI Taxonomy" id="2018661"/>
    <lineage>
        <taxon>Eukaryota</taxon>
        <taxon>Metazoa</taxon>
        <taxon>Ecdysozoa</taxon>
        <taxon>Nematoda</taxon>
        <taxon>Chromadorea</taxon>
        <taxon>Rhabditida</taxon>
        <taxon>Rhabditina</taxon>
        <taxon>Rhabditomorpha</taxon>
        <taxon>Rhabditoidea</taxon>
        <taxon>Rhabditidae</taxon>
        <taxon>Diploscapter</taxon>
    </lineage>
</organism>
<protein>
    <submittedName>
        <fullName evidence="1">Uncharacterized protein</fullName>
    </submittedName>
</protein>
<dbReference type="AlphaFoldDB" id="A0A2A2L0J7"/>
<reference evidence="1 2" key="1">
    <citation type="journal article" date="2017" name="Curr. Biol.">
        <title>Genome architecture and evolution of a unichromosomal asexual nematode.</title>
        <authorList>
            <person name="Fradin H."/>
            <person name="Zegar C."/>
            <person name="Gutwein M."/>
            <person name="Lucas J."/>
            <person name="Kovtun M."/>
            <person name="Corcoran D."/>
            <person name="Baugh L.R."/>
            <person name="Kiontke K."/>
            <person name="Gunsalus K."/>
            <person name="Fitch D.H."/>
            <person name="Piano F."/>
        </authorList>
    </citation>
    <scope>NUCLEOTIDE SEQUENCE [LARGE SCALE GENOMIC DNA]</scope>
    <source>
        <strain evidence="1">PF1309</strain>
    </source>
</reference>
<sequence>MNFFPKSDLSKLQATLFKHDNTVKYTAAPRRLRLKSGMTKFPEQVSAKIAAGMIKLIQMKPDTATVGSETNIEIPADYQWTQLIYQEIEHALRNSPTTNTKKPLFEQISDEDYIYKLKLDQQAVQNKWYKDGPTLGRKKPRIMFFRSNIVRNY</sequence>
<comment type="caution">
    <text evidence="1">The sequence shown here is derived from an EMBL/GenBank/DDBJ whole genome shotgun (WGS) entry which is preliminary data.</text>
</comment>
<keyword evidence="2" id="KW-1185">Reference proteome</keyword>
<accession>A0A2A2L0J7</accession>
<evidence type="ECO:0000313" key="1">
    <source>
        <dbReference type="EMBL" id="PAV79786.1"/>
    </source>
</evidence>
<proteinExistence type="predicted"/>
<name>A0A2A2L0J7_9BILA</name>
<gene>
    <name evidence="1" type="ORF">WR25_08215</name>
</gene>
<dbReference type="EMBL" id="LIAE01007367">
    <property type="protein sequence ID" value="PAV79786.1"/>
    <property type="molecule type" value="Genomic_DNA"/>
</dbReference>
<dbReference type="Proteomes" id="UP000218231">
    <property type="component" value="Unassembled WGS sequence"/>
</dbReference>
<evidence type="ECO:0000313" key="2">
    <source>
        <dbReference type="Proteomes" id="UP000218231"/>
    </source>
</evidence>